<keyword evidence="3" id="KW-0408">Iron</keyword>
<reference evidence="9" key="1">
    <citation type="submission" date="2016-04" db="EMBL/GenBank/DDBJ databases">
        <authorList>
            <person name="Nguyen H.D."/>
            <person name="Samba Siva P."/>
            <person name="Cullis J."/>
            <person name="Levesque C.A."/>
            <person name="Hambleton S."/>
        </authorList>
    </citation>
    <scope>NUCLEOTIDE SEQUENCE</scope>
    <source>
        <strain evidence="9">DAOMC 236416</strain>
    </source>
</reference>
<dbReference type="GO" id="GO:0044571">
    <property type="term" value="P:[2Fe-2S] cluster assembly"/>
    <property type="evidence" value="ECO:0007669"/>
    <property type="project" value="UniProtKB-ARBA"/>
</dbReference>
<evidence type="ECO:0000256" key="1">
    <source>
        <dbReference type="ARBA" id="ARBA00022714"/>
    </source>
</evidence>
<protein>
    <recommendedName>
        <fullName evidence="6">Monothiol glutaredoxin-5, mitochondrial</fullName>
    </recommendedName>
</protein>
<dbReference type="AlphaFoldDB" id="A0A177T9E8"/>
<evidence type="ECO:0000256" key="6">
    <source>
        <dbReference type="ARBA" id="ARBA00067618"/>
    </source>
</evidence>
<dbReference type="PANTHER" id="PTHR10293:SF16">
    <property type="entry name" value="GLUTAREDOXIN-RELATED PROTEIN 5, MITOCHONDRIAL"/>
    <property type="match status" value="1"/>
</dbReference>
<keyword evidence="5" id="KW-0676">Redox-active center</keyword>
<gene>
    <name evidence="9" type="ORF">A4X13_0g3252</name>
</gene>
<dbReference type="InterPro" id="IPR033658">
    <property type="entry name" value="GRX_PICOT-like"/>
</dbReference>
<dbReference type="InterPro" id="IPR002109">
    <property type="entry name" value="Glutaredoxin"/>
</dbReference>
<evidence type="ECO:0000256" key="5">
    <source>
        <dbReference type="ARBA" id="ARBA00023284"/>
    </source>
</evidence>
<comment type="caution">
    <text evidence="9">The sequence shown here is derived from an EMBL/GenBank/DDBJ whole genome shotgun (WGS) entry which is preliminary data.</text>
</comment>
<dbReference type="SUPFAM" id="SSF52833">
    <property type="entry name" value="Thioredoxin-like"/>
    <property type="match status" value="1"/>
</dbReference>
<evidence type="ECO:0000259" key="8">
    <source>
        <dbReference type="Pfam" id="PF00462"/>
    </source>
</evidence>
<keyword evidence="2" id="KW-0479">Metal-binding</keyword>
<feature type="region of interest" description="Disordered" evidence="7">
    <location>
        <begin position="46"/>
        <end position="67"/>
    </location>
</feature>
<dbReference type="Proteomes" id="UP000077521">
    <property type="component" value="Unassembled WGS sequence"/>
</dbReference>
<accession>A0A177T9E8</accession>
<evidence type="ECO:0000256" key="2">
    <source>
        <dbReference type="ARBA" id="ARBA00022723"/>
    </source>
</evidence>
<evidence type="ECO:0000313" key="9">
    <source>
        <dbReference type="EMBL" id="KAE8254853.1"/>
    </source>
</evidence>
<dbReference type="GO" id="GO:0046872">
    <property type="term" value="F:metal ion binding"/>
    <property type="evidence" value="ECO:0007669"/>
    <property type="project" value="UniProtKB-KW"/>
</dbReference>
<keyword evidence="4" id="KW-0411">Iron-sulfur</keyword>
<dbReference type="CDD" id="cd03028">
    <property type="entry name" value="GRX_PICOT_like"/>
    <property type="match status" value="1"/>
</dbReference>
<evidence type="ECO:0000256" key="3">
    <source>
        <dbReference type="ARBA" id="ARBA00023004"/>
    </source>
</evidence>
<feature type="compositionally biased region" description="Low complexity" evidence="7">
    <location>
        <begin position="55"/>
        <end position="67"/>
    </location>
</feature>
<proteinExistence type="predicted"/>
<name>A0A177T9E8_9BASI</name>
<dbReference type="GO" id="GO:0005759">
    <property type="term" value="C:mitochondrial matrix"/>
    <property type="evidence" value="ECO:0007669"/>
    <property type="project" value="TreeGrafter"/>
</dbReference>
<dbReference type="PROSITE" id="PS51354">
    <property type="entry name" value="GLUTAREDOXIN_2"/>
    <property type="match status" value="1"/>
</dbReference>
<sequence length="201" mass="21464">MSFLRTALASAPRVAALSATSASSSSSSRLASTSVRAISTISPRAGVQQSPRLASSSTRPTIPFSSSSSSLQISIRSLSTETRSKLDDITKSAPLVLFMKGNPDMPMCGFSRAVVQILDVQGVNLKKMKTVNVLEDEEVRHGVKEYSDWPTIPQVYVGGEFVGGCDIMLNMHQSGELEELLVKNGLITDSNPQSTETPAQS</sequence>
<evidence type="ECO:0000256" key="7">
    <source>
        <dbReference type="SAM" id="MobiDB-lite"/>
    </source>
</evidence>
<organism evidence="9 10">
    <name type="scientific">Tilletia indica</name>
    <dbReference type="NCBI Taxonomy" id="43049"/>
    <lineage>
        <taxon>Eukaryota</taxon>
        <taxon>Fungi</taxon>
        <taxon>Dikarya</taxon>
        <taxon>Basidiomycota</taxon>
        <taxon>Ustilaginomycotina</taxon>
        <taxon>Exobasidiomycetes</taxon>
        <taxon>Tilletiales</taxon>
        <taxon>Tilletiaceae</taxon>
        <taxon>Tilletia</taxon>
    </lineage>
</organism>
<keyword evidence="10" id="KW-1185">Reference proteome</keyword>
<evidence type="ECO:0000313" key="10">
    <source>
        <dbReference type="Proteomes" id="UP000077521"/>
    </source>
</evidence>
<dbReference type="InterPro" id="IPR036249">
    <property type="entry name" value="Thioredoxin-like_sf"/>
</dbReference>
<dbReference type="Gene3D" id="3.40.30.10">
    <property type="entry name" value="Glutaredoxin"/>
    <property type="match status" value="1"/>
</dbReference>
<dbReference type="NCBIfam" id="TIGR00365">
    <property type="entry name" value="Grx4 family monothiol glutaredoxin"/>
    <property type="match status" value="1"/>
</dbReference>
<dbReference type="GO" id="GO:0051537">
    <property type="term" value="F:2 iron, 2 sulfur cluster binding"/>
    <property type="evidence" value="ECO:0007669"/>
    <property type="project" value="UniProtKB-KW"/>
</dbReference>
<reference evidence="9" key="2">
    <citation type="journal article" date="2019" name="IMA Fungus">
        <title>Genome sequencing and comparison of five Tilletia species to identify candidate genes for the detection of regulated species infecting wheat.</title>
        <authorList>
            <person name="Nguyen H.D.T."/>
            <person name="Sultana T."/>
            <person name="Kesanakurti P."/>
            <person name="Hambleton S."/>
        </authorList>
    </citation>
    <scope>NUCLEOTIDE SEQUENCE</scope>
    <source>
        <strain evidence="9">DAOMC 236416</strain>
    </source>
</reference>
<evidence type="ECO:0000256" key="4">
    <source>
        <dbReference type="ARBA" id="ARBA00023014"/>
    </source>
</evidence>
<dbReference type="GO" id="GO:0015036">
    <property type="term" value="F:disulfide oxidoreductase activity"/>
    <property type="evidence" value="ECO:0007669"/>
    <property type="project" value="UniProtKB-ARBA"/>
</dbReference>
<dbReference type="InterPro" id="IPR004480">
    <property type="entry name" value="Monothiol_GRX-rel"/>
</dbReference>
<dbReference type="FunFam" id="3.40.30.10:FF:000005">
    <property type="entry name" value="Glutaredoxin 5"/>
    <property type="match status" value="1"/>
</dbReference>
<dbReference type="EMBL" id="LWDF02000177">
    <property type="protein sequence ID" value="KAE8254853.1"/>
    <property type="molecule type" value="Genomic_DNA"/>
</dbReference>
<dbReference type="Pfam" id="PF00462">
    <property type="entry name" value="Glutaredoxin"/>
    <property type="match status" value="1"/>
</dbReference>
<keyword evidence="1" id="KW-0001">2Fe-2S</keyword>
<feature type="domain" description="Glutaredoxin" evidence="8">
    <location>
        <begin position="96"/>
        <end position="162"/>
    </location>
</feature>
<dbReference type="PANTHER" id="PTHR10293">
    <property type="entry name" value="GLUTAREDOXIN FAMILY MEMBER"/>
    <property type="match status" value="1"/>
</dbReference>